<organism evidence="1 2">
    <name type="scientific">Nitrosopumilus ureiphilus</name>
    <dbReference type="NCBI Taxonomy" id="1470067"/>
    <lineage>
        <taxon>Archaea</taxon>
        <taxon>Nitrososphaerota</taxon>
        <taxon>Nitrososphaeria</taxon>
        <taxon>Nitrosopumilales</taxon>
        <taxon>Nitrosopumilaceae</taxon>
        <taxon>Nitrosopumilus</taxon>
    </lineage>
</organism>
<evidence type="ECO:0000313" key="2">
    <source>
        <dbReference type="Proteomes" id="UP000509478"/>
    </source>
</evidence>
<evidence type="ECO:0000313" key="1">
    <source>
        <dbReference type="EMBL" id="QLH07329.1"/>
    </source>
</evidence>
<dbReference type="Proteomes" id="UP000509478">
    <property type="component" value="Chromosome"/>
</dbReference>
<name>A0A7D5MAZ7_9ARCH</name>
<dbReference type="AlphaFoldDB" id="A0A7D5MAZ7"/>
<reference evidence="1 2" key="1">
    <citation type="submission" date="2018-02" db="EMBL/GenBank/DDBJ databases">
        <title>Complete genome of Nitrosopumilus ureaphilus PS0.</title>
        <authorList>
            <person name="Qin W."/>
            <person name="Zheng Y."/>
            <person name="Stahl D.A."/>
        </authorList>
    </citation>
    <scope>NUCLEOTIDE SEQUENCE [LARGE SCALE GENOMIC DNA]</scope>
    <source>
        <strain evidence="1 2">PS0</strain>
    </source>
</reference>
<keyword evidence="2" id="KW-1185">Reference proteome</keyword>
<dbReference type="EMBL" id="CP026995">
    <property type="protein sequence ID" value="QLH07329.1"/>
    <property type="molecule type" value="Genomic_DNA"/>
</dbReference>
<dbReference type="KEGG" id="nue:C5F50_09785"/>
<proteinExistence type="predicted"/>
<protein>
    <submittedName>
        <fullName evidence="1">Uncharacterized protein</fullName>
    </submittedName>
</protein>
<gene>
    <name evidence="1" type="ORF">C5F50_09785</name>
</gene>
<sequence length="64" mass="7468">MIALQDSVLYQQNDKKLQCNQKLPKWKILLTKIIVLVNIIILQNPNQRNTCFSLMGCDFGLIYE</sequence>
<accession>A0A7D5MAZ7</accession>